<dbReference type="GO" id="GO:0000049">
    <property type="term" value="F:tRNA binding"/>
    <property type="evidence" value="ECO:0007669"/>
    <property type="project" value="UniProtKB-UniRule"/>
</dbReference>
<dbReference type="PANTHER" id="PTHR43453">
    <property type="entry name" value="RRNA METHYLASE-LIKE"/>
    <property type="match status" value="1"/>
</dbReference>
<evidence type="ECO:0000313" key="10">
    <source>
        <dbReference type="Proteomes" id="UP000199673"/>
    </source>
</evidence>
<accession>A0A1I6YRT0</accession>
<dbReference type="OrthoDB" id="9794400at2"/>
<dbReference type="InterPro" id="IPR033671">
    <property type="entry name" value="TrmH"/>
</dbReference>
<dbReference type="Proteomes" id="UP000199673">
    <property type="component" value="Unassembled WGS sequence"/>
</dbReference>
<sequence>MNTPNQLESIDQGWLDYLSQYITENKKSVMEKVLAQRTRFITVVLEDIFKPHNASAVLRTCDCFGIQDVHVIEKVNQYKVNPFVTRGASQWIDLHKYYTKEGSAVQDCFSNLKGKGYKIYGTSPLPGSISIYDLEPDKKIALVFGNEHEGISDEVRENVDGLVHIPMLGFTESFNISVAASITLYELMKKVGKYDHPDFYLTEEEKQLLRMKWFRSVVKRDDLHEKAYLKSKNP</sequence>
<evidence type="ECO:0000256" key="7">
    <source>
        <dbReference type="HAMAP-Rule" id="MF_02060"/>
    </source>
</evidence>
<dbReference type="EC" id="2.1.1.34" evidence="7"/>
<comment type="catalytic activity">
    <reaction evidence="7">
        <text>guanosine(18) in tRNA + S-adenosyl-L-methionine = 2'-O-methylguanosine(18) in tRNA + S-adenosyl-L-homocysteine + H(+)</text>
        <dbReference type="Rhea" id="RHEA:20077"/>
        <dbReference type="Rhea" id="RHEA-COMP:10190"/>
        <dbReference type="Rhea" id="RHEA-COMP:10192"/>
        <dbReference type="ChEBI" id="CHEBI:15378"/>
        <dbReference type="ChEBI" id="CHEBI:57856"/>
        <dbReference type="ChEBI" id="CHEBI:59789"/>
        <dbReference type="ChEBI" id="CHEBI:74269"/>
        <dbReference type="ChEBI" id="CHEBI:74445"/>
        <dbReference type="EC" id="2.1.1.34"/>
    </reaction>
</comment>
<protein>
    <recommendedName>
        <fullName evidence="7">tRNA (guanosine(18)-2'-O)-methyltransferase</fullName>
        <ecNumber evidence="7">2.1.1.34</ecNumber>
    </recommendedName>
    <alternativeName>
        <fullName evidence="7">tRNA [Gm18] methyltransferase</fullName>
    </alternativeName>
</protein>
<keyword evidence="4 7" id="KW-0949">S-adenosyl-L-methionine</keyword>
<feature type="binding site" evidence="7">
    <location>
        <position position="165"/>
    </location>
    <ligand>
        <name>S-adenosyl-L-methionine</name>
        <dbReference type="ChEBI" id="CHEBI:59789"/>
    </ligand>
</feature>
<reference evidence="10" key="1">
    <citation type="submission" date="2016-10" db="EMBL/GenBank/DDBJ databases">
        <authorList>
            <person name="Varghese N."/>
            <person name="Submissions S."/>
        </authorList>
    </citation>
    <scope>NUCLEOTIDE SEQUENCE [LARGE SCALE GENOMIC DNA]</scope>
    <source>
        <strain evidence="10">DSM 23445</strain>
    </source>
</reference>
<evidence type="ECO:0000313" key="9">
    <source>
        <dbReference type="EMBL" id="SFT52941.1"/>
    </source>
</evidence>
<keyword evidence="1 7" id="KW-0820">tRNA-binding</keyword>
<keyword evidence="5 7" id="KW-0819">tRNA processing</keyword>
<comment type="function">
    <text evidence="7">Catalyzes the 2'-O methylation of guanosine at position 18 in tRNA.</text>
</comment>
<keyword evidence="10" id="KW-1185">Reference proteome</keyword>
<dbReference type="InterPro" id="IPR029028">
    <property type="entry name" value="Alpha/beta_knot_MTases"/>
</dbReference>
<dbReference type="STRING" id="305507.SAMN04489724_1169"/>
<gene>
    <name evidence="7" type="primary">trmH</name>
    <name evidence="9" type="ORF">SAMN04489724_1169</name>
</gene>
<feature type="binding site" evidence="7">
    <location>
        <position position="122"/>
    </location>
    <ligand>
        <name>S-adenosyl-L-methionine</name>
        <dbReference type="ChEBI" id="CHEBI:59789"/>
    </ligand>
</feature>
<comment type="similarity">
    <text evidence="7">Belongs to the class IV-like SAM-binding methyltransferase superfamily. RNA methyltransferase TrmH family.</text>
</comment>
<dbReference type="Pfam" id="PF00588">
    <property type="entry name" value="SpoU_methylase"/>
    <property type="match status" value="1"/>
</dbReference>
<keyword evidence="3 7" id="KW-0808">Transferase</keyword>
<dbReference type="SUPFAM" id="SSF75217">
    <property type="entry name" value="alpha/beta knot"/>
    <property type="match status" value="1"/>
</dbReference>
<dbReference type="AlphaFoldDB" id="A0A1I6YRT0"/>
<dbReference type="InterPro" id="IPR029026">
    <property type="entry name" value="tRNA_m1G_MTases_N"/>
</dbReference>
<keyword evidence="6 7" id="KW-0694">RNA-binding</keyword>
<name>A0A1I6YRT0_9BACT</name>
<dbReference type="EMBL" id="FPBF01000001">
    <property type="protein sequence ID" value="SFT52941.1"/>
    <property type="molecule type" value="Genomic_DNA"/>
</dbReference>
<evidence type="ECO:0000256" key="5">
    <source>
        <dbReference type="ARBA" id="ARBA00022694"/>
    </source>
</evidence>
<dbReference type="GO" id="GO:0002938">
    <property type="term" value="P:tRNA guanine ribose methylation"/>
    <property type="evidence" value="ECO:0007669"/>
    <property type="project" value="UniProtKB-UniRule"/>
</dbReference>
<dbReference type="HAMAP" id="MF_02060">
    <property type="entry name" value="tRNA_methyltr_TrmH"/>
    <property type="match status" value="1"/>
</dbReference>
<evidence type="ECO:0000256" key="6">
    <source>
        <dbReference type="ARBA" id="ARBA00022884"/>
    </source>
</evidence>
<keyword evidence="2 7" id="KW-0489">Methyltransferase</keyword>
<dbReference type="PANTHER" id="PTHR43453:SF1">
    <property type="entry name" value="TRNA_RRNA METHYLTRANSFERASE SPOU TYPE DOMAIN-CONTAINING PROTEIN"/>
    <property type="match status" value="1"/>
</dbReference>
<proteinExistence type="inferred from homology"/>
<dbReference type="CDD" id="cd18092">
    <property type="entry name" value="SpoU-like_TrmH"/>
    <property type="match status" value="1"/>
</dbReference>
<evidence type="ECO:0000256" key="1">
    <source>
        <dbReference type="ARBA" id="ARBA00022555"/>
    </source>
</evidence>
<organism evidence="9 10">
    <name type="scientific">Algoriphagus locisalis</name>
    <dbReference type="NCBI Taxonomy" id="305507"/>
    <lineage>
        <taxon>Bacteria</taxon>
        <taxon>Pseudomonadati</taxon>
        <taxon>Bacteroidota</taxon>
        <taxon>Cytophagia</taxon>
        <taxon>Cytophagales</taxon>
        <taxon>Cyclobacteriaceae</taxon>
        <taxon>Algoriphagus</taxon>
    </lineage>
</organism>
<dbReference type="RefSeq" id="WP_091691706.1">
    <property type="nucleotide sequence ID" value="NZ_FPBF01000001.1"/>
</dbReference>
<comment type="caution">
    <text evidence="7">Lacks conserved residue(s) required for the propagation of feature annotation.</text>
</comment>
<dbReference type="GO" id="GO:0141100">
    <property type="term" value="F:tRNA (guanine(18)-2'-O)-methyltransferase activity"/>
    <property type="evidence" value="ECO:0007669"/>
    <property type="project" value="UniProtKB-UniRule"/>
</dbReference>
<evidence type="ECO:0000256" key="2">
    <source>
        <dbReference type="ARBA" id="ARBA00022603"/>
    </source>
</evidence>
<dbReference type="InterPro" id="IPR001537">
    <property type="entry name" value="SpoU_MeTrfase"/>
</dbReference>
<feature type="domain" description="tRNA/rRNA methyltransferase SpoU type" evidence="8">
    <location>
        <begin position="41"/>
        <end position="185"/>
    </location>
</feature>
<evidence type="ECO:0000256" key="3">
    <source>
        <dbReference type="ARBA" id="ARBA00022679"/>
    </source>
</evidence>
<evidence type="ECO:0000259" key="8">
    <source>
        <dbReference type="Pfam" id="PF00588"/>
    </source>
</evidence>
<dbReference type="Gene3D" id="3.40.1280.10">
    <property type="match status" value="1"/>
</dbReference>
<evidence type="ECO:0000256" key="4">
    <source>
        <dbReference type="ARBA" id="ARBA00022691"/>
    </source>
</evidence>